<dbReference type="EMBL" id="JYDP01000208">
    <property type="protein sequence ID" value="KRZ03006.1"/>
    <property type="molecule type" value="Genomic_DNA"/>
</dbReference>
<evidence type="ECO:0000313" key="3">
    <source>
        <dbReference type="Proteomes" id="UP000055024"/>
    </source>
</evidence>
<accession>A0A0V1GXH3</accession>
<dbReference type="Proteomes" id="UP000055024">
    <property type="component" value="Unassembled WGS sequence"/>
</dbReference>
<feature type="transmembrane region" description="Helical" evidence="1">
    <location>
        <begin position="107"/>
        <end position="125"/>
    </location>
</feature>
<proteinExistence type="predicted"/>
<name>A0A0V1GXH3_9BILA</name>
<comment type="caution">
    <text evidence="2">The sequence shown here is derived from an EMBL/GenBank/DDBJ whole genome shotgun (WGS) entry which is preliminary data.</text>
</comment>
<evidence type="ECO:0000313" key="2">
    <source>
        <dbReference type="EMBL" id="KRZ03006.1"/>
    </source>
</evidence>
<keyword evidence="1" id="KW-0472">Membrane</keyword>
<gene>
    <name evidence="2" type="ORF">T11_13249</name>
</gene>
<keyword evidence="1" id="KW-1133">Transmembrane helix</keyword>
<organism evidence="2 3">
    <name type="scientific">Trichinella zimbabwensis</name>
    <dbReference type="NCBI Taxonomy" id="268475"/>
    <lineage>
        <taxon>Eukaryota</taxon>
        <taxon>Metazoa</taxon>
        <taxon>Ecdysozoa</taxon>
        <taxon>Nematoda</taxon>
        <taxon>Enoplea</taxon>
        <taxon>Dorylaimia</taxon>
        <taxon>Trichinellida</taxon>
        <taxon>Trichinellidae</taxon>
        <taxon>Trichinella</taxon>
    </lineage>
</organism>
<evidence type="ECO:0000256" key="1">
    <source>
        <dbReference type="SAM" id="Phobius"/>
    </source>
</evidence>
<reference evidence="2 3" key="1">
    <citation type="submission" date="2015-01" db="EMBL/GenBank/DDBJ databases">
        <title>Evolution of Trichinella species and genotypes.</title>
        <authorList>
            <person name="Korhonen P.K."/>
            <person name="Edoardo P."/>
            <person name="Giuseppe L.R."/>
            <person name="Gasser R.B."/>
        </authorList>
    </citation>
    <scope>NUCLEOTIDE SEQUENCE [LARGE SCALE GENOMIC DNA]</scope>
    <source>
        <strain evidence="2">ISS1029</strain>
    </source>
</reference>
<protein>
    <submittedName>
        <fullName evidence="2">Uncharacterized protein</fullName>
    </submittedName>
</protein>
<keyword evidence="3" id="KW-1185">Reference proteome</keyword>
<dbReference type="OrthoDB" id="5920087at2759"/>
<sequence>MLAKIYSWTQLMEHENMRDSLKPYLCEDCLPQARFQGIRLSKYGIYVPKIRHRLTVAAGLVDRYEKVNSLNINKLSVLSLSQSVTKQSISKLSESENGCHLLESASALFWLGIACGTFAFGYLIYKAMKIGKNEQKERITLMEELEKFPDEPAPPGHTAPLKRDVLYAMFKRSS</sequence>
<keyword evidence="1" id="KW-0812">Transmembrane</keyword>
<dbReference type="AlphaFoldDB" id="A0A0V1GXH3"/>